<keyword evidence="1" id="KW-0812">Transmembrane</keyword>
<keyword evidence="1" id="KW-1133">Transmembrane helix</keyword>
<dbReference type="AlphaFoldDB" id="B1C8N9"/>
<keyword evidence="1" id="KW-0472">Membrane</keyword>
<keyword evidence="3" id="KW-1185">Reference proteome</keyword>
<feature type="transmembrane region" description="Helical" evidence="1">
    <location>
        <begin position="62"/>
        <end position="82"/>
    </location>
</feature>
<feature type="transmembrane region" description="Helical" evidence="1">
    <location>
        <begin position="146"/>
        <end position="165"/>
    </location>
</feature>
<reference evidence="2" key="1">
    <citation type="submission" date="2008-01" db="EMBL/GenBank/DDBJ databases">
        <authorList>
            <person name="Fulton L."/>
            <person name="Clifton S."/>
            <person name="Fulton B."/>
            <person name="Xu J."/>
            <person name="Minx P."/>
            <person name="Pepin K.H."/>
            <person name="Johnson M."/>
            <person name="Thiruvilangam P."/>
            <person name="Bhonagiri V."/>
            <person name="Nash W.E."/>
            <person name="Mardis E.R."/>
            <person name="Wilson R.K."/>
        </authorList>
    </citation>
    <scope>NUCLEOTIDE SEQUENCE [LARGE SCALE GENOMIC DNA]</scope>
    <source>
        <strain evidence="2">DSM 17244</strain>
    </source>
</reference>
<dbReference type="InterPro" id="IPR021529">
    <property type="entry name" value="DUF2798"/>
</dbReference>
<reference evidence="2" key="2">
    <citation type="submission" date="2013-08" db="EMBL/GenBank/DDBJ databases">
        <title>Draft genome sequence of Anaerofustis stercorihominis (DSM 17244).</title>
        <authorList>
            <person name="Sudarsanam P."/>
            <person name="Ley R."/>
            <person name="Guruge J."/>
            <person name="Turnbaugh P.J."/>
            <person name="Mahowald M."/>
            <person name="Liep D."/>
            <person name="Gordon J."/>
        </authorList>
    </citation>
    <scope>NUCLEOTIDE SEQUENCE</scope>
    <source>
        <strain evidence="2">DSM 17244</strain>
    </source>
</reference>
<feature type="transmembrane region" description="Helical" evidence="1">
    <location>
        <begin position="29"/>
        <end position="50"/>
    </location>
</feature>
<dbReference type="Proteomes" id="UP000005178">
    <property type="component" value="Unassembled WGS sequence"/>
</dbReference>
<sequence>MALWRKSSLKQRVIFLFGGENLESKKTSLIYGLTMCFVMVFMMNLLETFINMGEISFNAFLLSFRTLPFVFLAAYLIQNFAVGKLKDKCINFFLSEEESECEFMLFNAIFIVTAMSLIMTVAGAMIAGEYIGDVLSDYFLIWPRNFCAAFFINIIFAGPISRFAVVRVNNRINE</sequence>
<comment type="caution">
    <text evidence="2">The sequence shown here is derived from an EMBL/GenBank/DDBJ whole genome shotgun (WGS) entry which is preliminary data.</text>
</comment>
<accession>B1C8N9</accession>
<evidence type="ECO:0000313" key="3">
    <source>
        <dbReference type="Proteomes" id="UP000005178"/>
    </source>
</evidence>
<feature type="transmembrane region" description="Helical" evidence="1">
    <location>
        <begin position="103"/>
        <end position="126"/>
    </location>
</feature>
<evidence type="ECO:0008006" key="4">
    <source>
        <dbReference type="Google" id="ProtNLM"/>
    </source>
</evidence>
<protein>
    <recommendedName>
        <fullName evidence="4">DUF2798 domain-containing protein</fullName>
    </recommendedName>
</protein>
<evidence type="ECO:0000313" key="2">
    <source>
        <dbReference type="EMBL" id="EDS71949.1"/>
    </source>
</evidence>
<proteinExistence type="predicted"/>
<gene>
    <name evidence="2" type="ORF">ANASTE_01653</name>
</gene>
<dbReference type="HOGENOM" id="CLU_113291_2_0_9"/>
<organism evidence="2 3">
    <name type="scientific">Anaerofustis stercorihominis DSM 17244</name>
    <dbReference type="NCBI Taxonomy" id="445971"/>
    <lineage>
        <taxon>Bacteria</taxon>
        <taxon>Bacillati</taxon>
        <taxon>Bacillota</taxon>
        <taxon>Clostridia</taxon>
        <taxon>Eubacteriales</taxon>
        <taxon>Eubacteriaceae</taxon>
        <taxon>Anaerofustis</taxon>
    </lineage>
</organism>
<dbReference type="EMBL" id="ABIL02000006">
    <property type="protein sequence ID" value="EDS71949.1"/>
    <property type="molecule type" value="Genomic_DNA"/>
</dbReference>
<evidence type="ECO:0000256" key="1">
    <source>
        <dbReference type="SAM" id="Phobius"/>
    </source>
</evidence>
<name>B1C8N9_9FIRM</name>
<dbReference type="Pfam" id="PF11391">
    <property type="entry name" value="DUF2798"/>
    <property type="match status" value="2"/>
</dbReference>